<sequence>MRTPRLAIIAGALASVVLAGTAPAAAAAPANKPVLTKNPIYKTGRLALKTCEEPPVQSGTEDEARVYFDAVLDCLNKAWGPKLKQAGFTFSKPKFRVTTKLGTPTGCGGFPEGAQALYCPVNKTMTLLLSPNVVEEPSDPVLMLVLAHEYGHHVQKLTGMLRHNKRGEYVLDNPRDLEPIRRTELQAECYAGVFMGSVWDSLGRSQKEFDSLLRGSHNAFDLSAIGVKTRSSADQTHGTDANVSWWLKRGFTGKSAGSCNTWVASKGKVR</sequence>
<evidence type="ECO:0000313" key="6">
    <source>
        <dbReference type="EMBL" id="MFB9202941.1"/>
    </source>
</evidence>
<reference evidence="6 7" key="1">
    <citation type="submission" date="2024-09" db="EMBL/GenBank/DDBJ databases">
        <authorList>
            <person name="Sun Q."/>
            <person name="Mori K."/>
        </authorList>
    </citation>
    <scope>NUCLEOTIDE SEQUENCE [LARGE SCALE GENOMIC DNA]</scope>
    <source>
        <strain evidence="6 7">CCM 3426</strain>
    </source>
</reference>
<protein>
    <submittedName>
        <fullName evidence="6">Neutral zinc metallopeptidase</fullName>
    </submittedName>
</protein>
<dbReference type="RefSeq" id="WP_189646120.1">
    <property type="nucleotide sequence ID" value="NZ_BMRC01000002.1"/>
</dbReference>
<evidence type="ECO:0000256" key="3">
    <source>
        <dbReference type="ARBA" id="ARBA00022989"/>
    </source>
</evidence>
<accession>A0ABV5IEH2</accession>
<proteinExistence type="predicted"/>
<dbReference type="Proteomes" id="UP001589647">
    <property type="component" value="Unassembled WGS sequence"/>
</dbReference>
<gene>
    <name evidence="6" type="ORF">ACFFV7_17215</name>
</gene>
<evidence type="ECO:0000313" key="7">
    <source>
        <dbReference type="Proteomes" id="UP001589647"/>
    </source>
</evidence>
<evidence type="ECO:0000256" key="4">
    <source>
        <dbReference type="ARBA" id="ARBA00023136"/>
    </source>
</evidence>
<evidence type="ECO:0000256" key="2">
    <source>
        <dbReference type="ARBA" id="ARBA00022692"/>
    </source>
</evidence>
<dbReference type="PANTHER" id="PTHR30168:SF0">
    <property type="entry name" value="INNER MEMBRANE PROTEIN"/>
    <property type="match status" value="1"/>
</dbReference>
<evidence type="ECO:0000256" key="1">
    <source>
        <dbReference type="ARBA" id="ARBA00004167"/>
    </source>
</evidence>
<evidence type="ECO:0000256" key="5">
    <source>
        <dbReference type="SAM" id="SignalP"/>
    </source>
</evidence>
<organism evidence="6 7">
    <name type="scientific">Nonomuraea spiralis</name>
    <dbReference type="NCBI Taxonomy" id="46182"/>
    <lineage>
        <taxon>Bacteria</taxon>
        <taxon>Bacillati</taxon>
        <taxon>Actinomycetota</taxon>
        <taxon>Actinomycetes</taxon>
        <taxon>Streptosporangiales</taxon>
        <taxon>Streptosporangiaceae</taxon>
        <taxon>Nonomuraea</taxon>
    </lineage>
</organism>
<keyword evidence="5" id="KW-0732">Signal</keyword>
<keyword evidence="7" id="KW-1185">Reference proteome</keyword>
<feature type="chain" id="PRO_5046711943" evidence="5">
    <location>
        <begin position="28"/>
        <end position="270"/>
    </location>
</feature>
<dbReference type="PANTHER" id="PTHR30168">
    <property type="entry name" value="PUTATIVE MEMBRANE PROTEIN YPFJ"/>
    <property type="match status" value="1"/>
</dbReference>
<keyword evidence="2" id="KW-0812">Transmembrane</keyword>
<comment type="subcellular location">
    <subcellularLocation>
        <location evidence="1">Membrane</location>
        <topology evidence="1">Single-pass membrane protein</topology>
    </subcellularLocation>
</comment>
<feature type="signal peptide" evidence="5">
    <location>
        <begin position="1"/>
        <end position="27"/>
    </location>
</feature>
<comment type="caution">
    <text evidence="6">The sequence shown here is derived from an EMBL/GenBank/DDBJ whole genome shotgun (WGS) entry which is preliminary data.</text>
</comment>
<dbReference type="EMBL" id="JBHMEI010000013">
    <property type="protein sequence ID" value="MFB9202941.1"/>
    <property type="molecule type" value="Genomic_DNA"/>
</dbReference>
<dbReference type="Pfam" id="PF04228">
    <property type="entry name" value="Zn_peptidase"/>
    <property type="match status" value="1"/>
</dbReference>
<name>A0ABV5IEH2_9ACTN</name>
<dbReference type="InterPro" id="IPR007343">
    <property type="entry name" value="Uncharacterised_pept_Zn_put"/>
</dbReference>
<keyword evidence="4" id="KW-0472">Membrane</keyword>
<keyword evidence="3" id="KW-1133">Transmembrane helix</keyword>